<dbReference type="AlphaFoldDB" id="A0A1F6D2K4"/>
<dbReference type="InterPro" id="IPR029068">
    <property type="entry name" value="Glyas_Bleomycin-R_OHBP_Dase"/>
</dbReference>
<dbReference type="PANTHER" id="PTHR46036">
    <property type="entry name" value="LACTOYLGLUTATHIONE LYASE"/>
    <property type="match status" value="1"/>
</dbReference>
<dbReference type="Pfam" id="PF00903">
    <property type="entry name" value="Glyoxalase"/>
    <property type="match status" value="1"/>
</dbReference>
<dbReference type="PROSITE" id="PS51819">
    <property type="entry name" value="VOC"/>
    <property type="match status" value="1"/>
</dbReference>
<dbReference type="SUPFAM" id="SSF54593">
    <property type="entry name" value="Glyoxalase/Bleomycin resistance protein/Dihydroxybiphenyl dioxygenase"/>
    <property type="match status" value="1"/>
</dbReference>
<proteinExistence type="predicted"/>
<name>A0A1F6D2K4_HANXR</name>
<comment type="caution">
    <text evidence="6">The sequence shown here is derived from an EMBL/GenBank/DDBJ whole genome shotgun (WGS) entry which is preliminary data.</text>
</comment>
<dbReference type="InterPro" id="IPR037523">
    <property type="entry name" value="VOC_core"/>
</dbReference>
<dbReference type="Gene3D" id="3.10.180.10">
    <property type="entry name" value="2,3-Dihydroxybiphenyl 1,2-Dioxygenase, domain 1"/>
    <property type="match status" value="1"/>
</dbReference>
<dbReference type="EMBL" id="MFKF01000068">
    <property type="protein sequence ID" value="OGG55597.1"/>
    <property type="molecule type" value="Genomic_DNA"/>
</dbReference>
<evidence type="ECO:0000259" key="5">
    <source>
        <dbReference type="PROSITE" id="PS51819"/>
    </source>
</evidence>
<reference evidence="6 7" key="1">
    <citation type="journal article" date="2016" name="Nat. Commun.">
        <title>Thousands of microbial genomes shed light on interconnected biogeochemical processes in an aquifer system.</title>
        <authorList>
            <person name="Anantharaman K."/>
            <person name="Brown C.T."/>
            <person name="Hug L.A."/>
            <person name="Sharon I."/>
            <person name="Castelle C.J."/>
            <person name="Probst A.J."/>
            <person name="Thomas B.C."/>
            <person name="Singh A."/>
            <person name="Wilkins M.J."/>
            <person name="Karaoz U."/>
            <person name="Brodie E.L."/>
            <person name="Williams K.H."/>
            <person name="Hubbard S.S."/>
            <person name="Banfield J.F."/>
        </authorList>
    </citation>
    <scope>NUCLEOTIDE SEQUENCE [LARGE SCALE GENOMIC DNA]</scope>
    <source>
        <strain evidence="7">RIFCSPLOWO2_12_FULL_64_10</strain>
    </source>
</reference>
<accession>A0A1F6D2K4</accession>
<evidence type="ECO:0000256" key="1">
    <source>
        <dbReference type="ARBA" id="ARBA00030291"/>
    </source>
</evidence>
<organism evidence="6 7">
    <name type="scientific">Handelsmanbacteria sp. (strain RIFCSPLOWO2_12_FULL_64_10)</name>
    <dbReference type="NCBI Taxonomy" id="1817868"/>
    <lineage>
        <taxon>Bacteria</taxon>
        <taxon>Candidatus Handelsmaniibacteriota</taxon>
    </lineage>
</organism>
<dbReference type="InterPro" id="IPR004360">
    <property type="entry name" value="Glyas_Fos-R_dOase_dom"/>
</dbReference>
<evidence type="ECO:0000256" key="2">
    <source>
        <dbReference type="ARBA" id="ARBA00030892"/>
    </source>
</evidence>
<gene>
    <name evidence="6" type="ORF">A3F84_29285</name>
</gene>
<protein>
    <recommendedName>
        <fullName evidence="2">Aldoketomutase</fullName>
    </recommendedName>
    <alternativeName>
        <fullName evidence="1">Ketone-aldehyde mutase</fullName>
    </alternativeName>
    <alternativeName>
        <fullName evidence="3">Methylglyoxalase</fullName>
    </alternativeName>
    <alternativeName>
        <fullName evidence="4">S-D-lactoylglutathione methylglyoxal lyase</fullName>
    </alternativeName>
</protein>
<dbReference type="GO" id="GO:0004462">
    <property type="term" value="F:lactoylglutathione lyase activity"/>
    <property type="evidence" value="ECO:0007669"/>
    <property type="project" value="TreeGrafter"/>
</dbReference>
<dbReference type="PANTHER" id="PTHR46036:SF5">
    <property type="entry name" value="LACTOYLGLUTATHIONE LYASE"/>
    <property type="match status" value="1"/>
</dbReference>
<dbReference type="Proteomes" id="UP000178606">
    <property type="component" value="Unassembled WGS sequence"/>
</dbReference>
<dbReference type="GO" id="GO:0005737">
    <property type="term" value="C:cytoplasm"/>
    <property type="evidence" value="ECO:0007669"/>
    <property type="project" value="TreeGrafter"/>
</dbReference>
<feature type="domain" description="VOC" evidence="5">
    <location>
        <begin position="3"/>
        <end position="125"/>
    </location>
</feature>
<sequence length="126" mass="14401">MAVFMHTRIRVGDLDRAIKYYCDNFGFVVKSRSDRSPAGNQIAHLELPGNAHGWELTYSPDYKLNVPEDLMHIAIGVPDLIAFCDQLEKKGISIWPDGWRQSFVTGRKMAFVTDPDGYEIELLERK</sequence>
<evidence type="ECO:0000313" key="6">
    <source>
        <dbReference type="EMBL" id="OGG55597.1"/>
    </source>
</evidence>
<evidence type="ECO:0000313" key="7">
    <source>
        <dbReference type="Proteomes" id="UP000178606"/>
    </source>
</evidence>
<evidence type="ECO:0000256" key="4">
    <source>
        <dbReference type="ARBA" id="ARBA00033298"/>
    </source>
</evidence>
<dbReference type="GO" id="GO:0019243">
    <property type="term" value="P:methylglyoxal catabolic process to D-lactate via S-lactoyl-glutathione"/>
    <property type="evidence" value="ECO:0007669"/>
    <property type="project" value="TreeGrafter"/>
</dbReference>
<evidence type="ECO:0000256" key="3">
    <source>
        <dbReference type="ARBA" id="ARBA00032460"/>
    </source>
</evidence>